<accession>A0AA38LH31</accession>
<reference evidence="1 2" key="1">
    <citation type="journal article" date="2021" name="Nat. Plants">
        <title>The Taxus genome provides insights into paclitaxel biosynthesis.</title>
        <authorList>
            <person name="Xiong X."/>
            <person name="Gou J."/>
            <person name="Liao Q."/>
            <person name="Li Y."/>
            <person name="Zhou Q."/>
            <person name="Bi G."/>
            <person name="Li C."/>
            <person name="Du R."/>
            <person name="Wang X."/>
            <person name="Sun T."/>
            <person name="Guo L."/>
            <person name="Liang H."/>
            <person name="Lu P."/>
            <person name="Wu Y."/>
            <person name="Zhang Z."/>
            <person name="Ro D.K."/>
            <person name="Shang Y."/>
            <person name="Huang S."/>
            <person name="Yan J."/>
        </authorList>
    </citation>
    <scope>NUCLEOTIDE SEQUENCE [LARGE SCALE GENOMIC DNA]</scope>
    <source>
        <strain evidence="1">Ta-2019</strain>
    </source>
</reference>
<dbReference type="AlphaFoldDB" id="A0AA38LH31"/>
<dbReference type="EMBL" id="JAHRHJ020000003">
    <property type="protein sequence ID" value="KAH9323661.1"/>
    <property type="molecule type" value="Genomic_DNA"/>
</dbReference>
<feature type="non-terminal residue" evidence="1">
    <location>
        <position position="56"/>
    </location>
</feature>
<gene>
    <name evidence="1" type="ORF">KI387_018300</name>
</gene>
<keyword evidence="2" id="KW-1185">Reference proteome</keyword>
<dbReference type="Proteomes" id="UP000824469">
    <property type="component" value="Unassembled WGS sequence"/>
</dbReference>
<organism evidence="1 2">
    <name type="scientific">Taxus chinensis</name>
    <name type="common">Chinese yew</name>
    <name type="synonym">Taxus wallichiana var. chinensis</name>
    <dbReference type="NCBI Taxonomy" id="29808"/>
    <lineage>
        <taxon>Eukaryota</taxon>
        <taxon>Viridiplantae</taxon>
        <taxon>Streptophyta</taxon>
        <taxon>Embryophyta</taxon>
        <taxon>Tracheophyta</taxon>
        <taxon>Spermatophyta</taxon>
        <taxon>Pinopsida</taxon>
        <taxon>Pinidae</taxon>
        <taxon>Conifers II</taxon>
        <taxon>Cupressales</taxon>
        <taxon>Taxaceae</taxon>
        <taxon>Taxus</taxon>
    </lineage>
</organism>
<evidence type="ECO:0000313" key="2">
    <source>
        <dbReference type="Proteomes" id="UP000824469"/>
    </source>
</evidence>
<sequence>MRIGSILCMLEAISSVDTDVSPLLEAQIVVMAKQLEKLSSNSAHETPSGLSCTDYE</sequence>
<name>A0AA38LH31_TAXCH</name>
<protein>
    <submittedName>
        <fullName evidence="1">Uncharacterized protein</fullName>
    </submittedName>
</protein>
<comment type="caution">
    <text evidence="1">The sequence shown here is derived from an EMBL/GenBank/DDBJ whole genome shotgun (WGS) entry which is preliminary data.</text>
</comment>
<evidence type="ECO:0000313" key="1">
    <source>
        <dbReference type="EMBL" id="KAH9323661.1"/>
    </source>
</evidence>
<proteinExistence type="predicted"/>